<keyword evidence="3" id="KW-0813">Transport</keyword>
<organism evidence="14 15">
    <name type="scientific">Paralvinella palmiformis</name>
    <dbReference type="NCBI Taxonomy" id="53620"/>
    <lineage>
        <taxon>Eukaryota</taxon>
        <taxon>Metazoa</taxon>
        <taxon>Spiralia</taxon>
        <taxon>Lophotrochozoa</taxon>
        <taxon>Annelida</taxon>
        <taxon>Polychaeta</taxon>
        <taxon>Sedentaria</taxon>
        <taxon>Canalipalpata</taxon>
        <taxon>Terebellida</taxon>
        <taxon>Terebelliformia</taxon>
        <taxon>Alvinellidae</taxon>
        <taxon>Paralvinella</taxon>
    </lineage>
</organism>
<accession>A0AAD9MVB1</accession>
<evidence type="ECO:0000256" key="5">
    <source>
        <dbReference type="ARBA" id="ARBA00023136"/>
    </source>
</evidence>
<evidence type="ECO:0000313" key="14">
    <source>
        <dbReference type="EMBL" id="KAK2145166.1"/>
    </source>
</evidence>
<feature type="domain" description="AP complex mu/sigma subunit" evidence="13">
    <location>
        <begin position="1"/>
        <end position="131"/>
    </location>
</feature>
<dbReference type="GO" id="GO:0012505">
    <property type="term" value="C:endomembrane system"/>
    <property type="evidence" value="ECO:0007669"/>
    <property type="project" value="UniProtKB-SubCell"/>
</dbReference>
<evidence type="ECO:0000256" key="3">
    <source>
        <dbReference type="ARBA" id="ARBA00022448"/>
    </source>
</evidence>
<dbReference type="PANTHER" id="PTHR11753">
    <property type="entry name" value="ADAPTOR COMPLEXES SMALL SUBUNIT FAMILY"/>
    <property type="match status" value="1"/>
</dbReference>
<evidence type="ECO:0000256" key="1">
    <source>
        <dbReference type="ARBA" id="ARBA00004308"/>
    </source>
</evidence>
<evidence type="ECO:0000256" key="7">
    <source>
        <dbReference type="ARBA" id="ARBA00062526"/>
    </source>
</evidence>
<evidence type="ECO:0000313" key="15">
    <source>
        <dbReference type="Proteomes" id="UP001208570"/>
    </source>
</evidence>
<comment type="similarity">
    <text evidence="2">Belongs to the adaptor complexes small subunit family.</text>
</comment>
<dbReference type="InterPro" id="IPR011012">
    <property type="entry name" value="Longin-like_dom_sf"/>
</dbReference>
<dbReference type="InterPro" id="IPR022775">
    <property type="entry name" value="AP_mu_sigma_su"/>
</dbReference>
<dbReference type="Pfam" id="PF01217">
    <property type="entry name" value="Clat_adaptor_s"/>
    <property type="match status" value="1"/>
</dbReference>
<dbReference type="GO" id="GO:0015031">
    <property type="term" value="P:protein transport"/>
    <property type="evidence" value="ECO:0007669"/>
    <property type="project" value="UniProtKB-KW"/>
</dbReference>
<dbReference type="FunFam" id="3.30.450.60:FF:000010">
    <property type="entry name" value="AP complex subunit sigma"/>
    <property type="match status" value="1"/>
</dbReference>
<keyword evidence="5" id="KW-0472">Membrane</keyword>
<evidence type="ECO:0000256" key="8">
    <source>
        <dbReference type="ARBA" id="ARBA00072582"/>
    </source>
</evidence>
<reference evidence="14" key="1">
    <citation type="journal article" date="2023" name="Mol. Biol. Evol.">
        <title>Third-Generation Sequencing Reveals the Adaptive Role of the Epigenome in Three Deep-Sea Polychaetes.</title>
        <authorList>
            <person name="Perez M."/>
            <person name="Aroh O."/>
            <person name="Sun Y."/>
            <person name="Lan Y."/>
            <person name="Juniper S.K."/>
            <person name="Young C.R."/>
            <person name="Angers B."/>
            <person name="Qian P.Y."/>
        </authorList>
    </citation>
    <scope>NUCLEOTIDE SEQUENCE</scope>
    <source>
        <strain evidence="14">P08H-3</strain>
    </source>
</reference>
<comment type="caution">
    <text evidence="14">The sequence shown here is derived from an EMBL/GenBank/DDBJ whole genome shotgun (WGS) entry which is preliminary data.</text>
</comment>
<evidence type="ECO:0000256" key="6">
    <source>
        <dbReference type="ARBA" id="ARBA00053594"/>
    </source>
</evidence>
<comment type="subcellular location">
    <subcellularLocation>
        <location evidence="1">Endomembrane system</location>
    </subcellularLocation>
</comment>
<protein>
    <recommendedName>
        <fullName evidence="8">AP-4 complex subunit sigma-1</fullName>
    </recommendedName>
    <alternativeName>
        <fullName evidence="12">AP-4 adaptor complex subunit sigma-1</fullName>
    </alternativeName>
    <alternativeName>
        <fullName evidence="10">Adaptor-related protein complex 4 subunit sigma-1</fullName>
    </alternativeName>
    <alternativeName>
        <fullName evidence="11">Sigma-1 subunit of AP-4</fullName>
    </alternativeName>
    <alternativeName>
        <fullName evidence="9">Sigma-4-adaptin</fullName>
    </alternativeName>
</protein>
<comment type="function">
    <text evidence="6">Component of the adaptor protein complex 4 (AP-4). Adaptor protein complexes are vesicle coat components involved both in vesicle formation and cargo selection. They control the vesicular transport of proteins in different trafficking pathways. AP-4 forms a non clathrin-associated coat on vesicles departing the trans-Golgi network (TGN) and may be involved in the targeting of proteins from the trans-Golgi network (TGN) to the endosomal-lysosomal system. It is also involved in protein sorting to the basolateral membrane in epithelial cells and the proper asymmetric localization of somatodendritic proteins in neurons. AP-4 is involved in the recognition and binding of tyrosine-based sorting signals found in the cytoplasmic part of cargos, but may also recognize other types of sorting signal.</text>
</comment>
<comment type="subunit">
    <text evidence="7">Adaptor protein complex 4 (AP-4) is a heterotetramer composed of two large adaptins (epsilon-type subunit AP4E1 and beta-type subunit AP4B1), a medium adaptin (mu-type subunit AP4M1) and a small adaptin (sigma-type AP4S1).</text>
</comment>
<dbReference type="EMBL" id="JAODUP010000697">
    <property type="protein sequence ID" value="KAK2145166.1"/>
    <property type="molecule type" value="Genomic_DNA"/>
</dbReference>
<dbReference type="InterPro" id="IPR016635">
    <property type="entry name" value="AP_complex_ssu"/>
</dbReference>
<proteinExistence type="inferred from homology"/>
<dbReference type="AlphaFoldDB" id="A0AAD9MVB1"/>
<name>A0AAD9MVB1_9ANNE</name>
<evidence type="ECO:0000256" key="9">
    <source>
        <dbReference type="ARBA" id="ARBA00075503"/>
    </source>
</evidence>
<dbReference type="Gene3D" id="3.30.450.60">
    <property type="match status" value="1"/>
</dbReference>
<evidence type="ECO:0000256" key="4">
    <source>
        <dbReference type="ARBA" id="ARBA00022927"/>
    </source>
</evidence>
<evidence type="ECO:0000256" key="11">
    <source>
        <dbReference type="ARBA" id="ARBA00083006"/>
    </source>
</evidence>
<gene>
    <name evidence="14" type="ORF">LSH36_697g00034</name>
</gene>
<dbReference type="GO" id="GO:0005737">
    <property type="term" value="C:cytoplasm"/>
    <property type="evidence" value="ECO:0007669"/>
    <property type="project" value="UniProtKB-ARBA"/>
</dbReference>
<dbReference type="SUPFAM" id="SSF64356">
    <property type="entry name" value="SNARE-like"/>
    <property type="match status" value="1"/>
</dbReference>
<evidence type="ECO:0000256" key="2">
    <source>
        <dbReference type="ARBA" id="ARBA00006972"/>
    </source>
</evidence>
<evidence type="ECO:0000256" key="12">
    <source>
        <dbReference type="ARBA" id="ARBA00084051"/>
    </source>
</evidence>
<evidence type="ECO:0000256" key="10">
    <source>
        <dbReference type="ARBA" id="ARBA00080250"/>
    </source>
</evidence>
<keyword evidence="4" id="KW-0653">Protein transport</keyword>
<dbReference type="Proteomes" id="UP001208570">
    <property type="component" value="Unassembled WGS sequence"/>
</dbReference>
<keyword evidence="15" id="KW-1185">Reference proteome</keyword>
<evidence type="ECO:0000259" key="13">
    <source>
        <dbReference type="Pfam" id="PF01217"/>
    </source>
</evidence>
<sequence>MIKFLLLVNKQGQVRVVRYYEGKRNRVQENEVIKKCFTRTDKQCSFFDYREYRLVYRKYATLFFIVGVDDEENELAVLEFIHNIVETFDKYFKKVIMYNLDRVHMILDEMILNGQIVESNKTKILAPLQVLLESSDAVRTDFGKLDSNKRSIRCTQPAMTLHIGTTAISHMYDLLNGKQQSIRGTPPSCCGREPGVRPLP</sequence>